<name>A0A0L0EZV0_9EUKA</name>
<accession>A0A0L0EZV0</accession>
<dbReference type="InterPro" id="IPR026705">
    <property type="entry name" value="Hid-1/Ecm30"/>
</dbReference>
<sequence>MFCQRMLGQRLLDAILCLAFVPGFCVTDLNLACDDQEYPIPMLWTPGVSVHTSGNTPVQADTPIDSQSHDVNANRAELLGLLL</sequence>
<dbReference type="RefSeq" id="XP_014143874.1">
    <property type="nucleotide sequence ID" value="XM_014288399.1"/>
</dbReference>
<evidence type="ECO:0000313" key="2">
    <source>
        <dbReference type="EMBL" id="KNC69972.1"/>
    </source>
</evidence>
<keyword evidence="3" id="KW-1185">Reference proteome</keyword>
<keyword evidence="1" id="KW-0732">Signal</keyword>
<reference evidence="2 3" key="1">
    <citation type="submission" date="2011-02" db="EMBL/GenBank/DDBJ databases">
        <title>The Genome Sequence of Sphaeroforma arctica JP610.</title>
        <authorList>
            <consortium name="The Broad Institute Genome Sequencing Platform"/>
            <person name="Russ C."/>
            <person name="Cuomo C."/>
            <person name="Young S.K."/>
            <person name="Zeng Q."/>
            <person name="Gargeya S."/>
            <person name="Alvarado L."/>
            <person name="Berlin A."/>
            <person name="Chapman S.B."/>
            <person name="Chen Z."/>
            <person name="Freedman E."/>
            <person name="Gellesch M."/>
            <person name="Goldberg J."/>
            <person name="Griggs A."/>
            <person name="Gujja S."/>
            <person name="Heilman E."/>
            <person name="Heiman D."/>
            <person name="Howarth C."/>
            <person name="Mehta T."/>
            <person name="Neiman D."/>
            <person name="Pearson M."/>
            <person name="Roberts A."/>
            <person name="Saif S."/>
            <person name="Shea T."/>
            <person name="Shenoy N."/>
            <person name="Sisk P."/>
            <person name="Stolte C."/>
            <person name="Sykes S."/>
            <person name="White J."/>
            <person name="Yandava C."/>
            <person name="Burger G."/>
            <person name="Gray M.W."/>
            <person name="Holland P.W.H."/>
            <person name="King N."/>
            <person name="Lang F.B.F."/>
            <person name="Roger A.J."/>
            <person name="Ruiz-Trillo I."/>
            <person name="Haas B."/>
            <person name="Nusbaum C."/>
            <person name="Birren B."/>
        </authorList>
    </citation>
    <scope>NUCLEOTIDE SEQUENCE [LARGE SCALE GENOMIC DNA]</scope>
    <source>
        <strain evidence="2 3">JP610</strain>
    </source>
</reference>
<dbReference type="EMBL" id="KQ252628">
    <property type="protein sequence ID" value="KNC69972.1"/>
    <property type="molecule type" value="Genomic_DNA"/>
</dbReference>
<evidence type="ECO:0000313" key="3">
    <source>
        <dbReference type="Proteomes" id="UP000054560"/>
    </source>
</evidence>
<feature type="chain" id="PRO_5005538516" description="Secreted protein" evidence="1">
    <location>
        <begin position="28"/>
        <end position="83"/>
    </location>
</feature>
<protein>
    <recommendedName>
        <fullName evidence="4">Secreted protein</fullName>
    </recommendedName>
</protein>
<dbReference type="Proteomes" id="UP000054560">
    <property type="component" value="Unassembled WGS sequence"/>
</dbReference>
<proteinExistence type="predicted"/>
<evidence type="ECO:0008006" key="4">
    <source>
        <dbReference type="Google" id="ProtNLM"/>
    </source>
</evidence>
<feature type="signal peptide" evidence="1">
    <location>
        <begin position="1"/>
        <end position="27"/>
    </location>
</feature>
<dbReference type="AlphaFoldDB" id="A0A0L0EZV0"/>
<feature type="non-terminal residue" evidence="2">
    <location>
        <position position="83"/>
    </location>
</feature>
<organism evidence="2 3">
    <name type="scientific">Sphaeroforma arctica JP610</name>
    <dbReference type="NCBI Taxonomy" id="667725"/>
    <lineage>
        <taxon>Eukaryota</taxon>
        <taxon>Ichthyosporea</taxon>
        <taxon>Ichthyophonida</taxon>
        <taxon>Sphaeroforma</taxon>
    </lineage>
</organism>
<gene>
    <name evidence="2" type="ORF">SARC_17506</name>
</gene>
<dbReference type="GeneID" id="25918010"/>
<dbReference type="Pfam" id="PF12722">
    <property type="entry name" value="Hid1"/>
    <property type="match status" value="1"/>
</dbReference>
<evidence type="ECO:0000256" key="1">
    <source>
        <dbReference type="SAM" id="SignalP"/>
    </source>
</evidence>